<accession>A0ABT8YUG8</accession>
<evidence type="ECO:0000256" key="4">
    <source>
        <dbReference type="ARBA" id="ARBA00023136"/>
    </source>
</evidence>
<keyword evidence="8" id="KW-1185">Reference proteome</keyword>
<evidence type="ECO:0000313" key="7">
    <source>
        <dbReference type="EMBL" id="MDO6967110.1"/>
    </source>
</evidence>
<evidence type="ECO:0000256" key="1">
    <source>
        <dbReference type="ARBA" id="ARBA00004141"/>
    </source>
</evidence>
<dbReference type="SUPFAM" id="SSF103473">
    <property type="entry name" value="MFS general substrate transporter"/>
    <property type="match status" value="1"/>
</dbReference>
<gene>
    <name evidence="7" type="ORF">Q4481_24415</name>
</gene>
<proteinExistence type="predicted"/>
<name>A0ABT8YUG8_9HYPH</name>
<evidence type="ECO:0000313" key="8">
    <source>
        <dbReference type="Proteomes" id="UP001174932"/>
    </source>
</evidence>
<dbReference type="InterPro" id="IPR005829">
    <property type="entry name" value="Sugar_transporter_CS"/>
</dbReference>
<comment type="caution">
    <text evidence="7">The sequence shown here is derived from an EMBL/GenBank/DDBJ whole genome shotgun (WGS) entry which is preliminary data.</text>
</comment>
<dbReference type="InterPro" id="IPR020846">
    <property type="entry name" value="MFS_dom"/>
</dbReference>
<dbReference type="EMBL" id="JAUOZU010000030">
    <property type="protein sequence ID" value="MDO6967110.1"/>
    <property type="molecule type" value="Genomic_DNA"/>
</dbReference>
<sequence length="405" mass="42595">MTSIGQRSVLLACFLAWTLDAMDFQLFFVAFPDVARSLELSNHDLGVMALISLMTSALGGWIAGVAADRYGRLPVLQWAVVLYSFGSLATAFSDSMFGLLFSRSIAGFGFGAEWTAGAVLLSEWARREARGRLTGYMLSGWGVGWLLAGLVYYGSSLAFTSSWVWRIPFLVGAAGGIVVLLVRLLARESSIFVSQAQQNKLPSSQVTVGRIALFVVLATSVQGTYYALHVFLPSYFRSFQSSTSGSTSILLIFAAVGSIAGSVVGALLVDAVGRRRLLVATGVSLAALVWAVIGQGVLSAGPAFSLAAGFIPSLGYAALTPLLNEAFDSGHRASLVGLTYNAGRAFAGLYPYALGILTPSVGLAAAVLWVVSISCSILVIISYFVVETKGVDLTNVGMTGATDSR</sequence>
<feature type="transmembrane region" description="Helical" evidence="5">
    <location>
        <begin position="207"/>
        <end position="228"/>
    </location>
</feature>
<keyword evidence="2 5" id="KW-0812">Transmembrane</keyword>
<feature type="domain" description="Major facilitator superfamily (MFS) profile" evidence="6">
    <location>
        <begin position="9"/>
        <end position="390"/>
    </location>
</feature>
<organism evidence="7 8">
    <name type="scientific">Rhizobium alvei</name>
    <dbReference type="NCBI Taxonomy" id="1132659"/>
    <lineage>
        <taxon>Bacteria</taxon>
        <taxon>Pseudomonadati</taxon>
        <taxon>Pseudomonadota</taxon>
        <taxon>Alphaproteobacteria</taxon>
        <taxon>Hyphomicrobiales</taxon>
        <taxon>Rhizobiaceae</taxon>
        <taxon>Rhizobium/Agrobacterium group</taxon>
        <taxon>Rhizobium</taxon>
    </lineage>
</organism>
<dbReference type="PANTHER" id="PTHR23508">
    <property type="entry name" value="CARBOXYLIC ACID TRANSPORTER PROTEIN HOMOLOG"/>
    <property type="match status" value="1"/>
</dbReference>
<dbReference type="PROSITE" id="PS00216">
    <property type="entry name" value="SUGAR_TRANSPORT_1"/>
    <property type="match status" value="1"/>
</dbReference>
<reference evidence="7" key="2">
    <citation type="submission" date="2023-07" db="EMBL/GenBank/DDBJ databases">
        <authorList>
            <person name="Shen H."/>
        </authorList>
    </citation>
    <scope>NUCLEOTIDE SEQUENCE</scope>
    <source>
        <strain evidence="7">TNR-22</strain>
    </source>
</reference>
<evidence type="ECO:0000256" key="3">
    <source>
        <dbReference type="ARBA" id="ARBA00022989"/>
    </source>
</evidence>
<feature type="transmembrane region" description="Helical" evidence="5">
    <location>
        <begin position="165"/>
        <end position="186"/>
    </location>
</feature>
<dbReference type="PROSITE" id="PS50850">
    <property type="entry name" value="MFS"/>
    <property type="match status" value="1"/>
</dbReference>
<feature type="transmembrane region" description="Helical" evidence="5">
    <location>
        <begin position="304"/>
        <end position="323"/>
    </location>
</feature>
<feature type="transmembrane region" description="Helical" evidence="5">
    <location>
        <begin position="335"/>
        <end position="357"/>
    </location>
</feature>
<dbReference type="InterPro" id="IPR011701">
    <property type="entry name" value="MFS"/>
</dbReference>
<dbReference type="Pfam" id="PF07690">
    <property type="entry name" value="MFS_1"/>
    <property type="match status" value="1"/>
</dbReference>
<feature type="transmembrane region" description="Helical" evidence="5">
    <location>
        <begin position="363"/>
        <end position="386"/>
    </location>
</feature>
<evidence type="ECO:0000256" key="5">
    <source>
        <dbReference type="SAM" id="Phobius"/>
    </source>
</evidence>
<feature type="transmembrane region" description="Helical" evidence="5">
    <location>
        <begin position="248"/>
        <end position="269"/>
    </location>
</feature>
<evidence type="ECO:0000256" key="2">
    <source>
        <dbReference type="ARBA" id="ARBA00022692"/>
    </source>
</evidence>
<feature type="transmembrane region" description="Helical" evidence="5">
    <location>
        <begin position="276"/>
        <end position="298"/>
    </location>
</feature>
<dbReference type="InterPro" id="IPR036259">
    <property type="entry name" value="MFS_trans_sf"/>
</dbReference>
<feature type="transmembrane region" description="Helical" evidence="5">
    <location>
        <begin position="99"/>
        <end position="121"/>
    </location>
</feature>
<reference evidence="7" key="1">
    <citation type="journal article" date="2015" name="Int. J. Syst. Evol. Microbiol.">
        <title>Rhizobium alvei sp. nov., isolated from a freshwater river.</title>
        <authorList>
            <person name="Sheu S.Y."/>
            <person name="Huang H.W."/>
            <person name="Young C.C."/>
            <person name="Chen W.M."/>
        </authorList>
    </citation>
    <scope>NUCLEOTIDE SEQUENCE</scope>
    <source>
        <strain evidence="7">TNR-22</strain>
    </source>
</reference>
<feature type="transmembrane region" description="Helical" evidence="5">
    <location>
        <begin position="133"/>
        <end position="153"/>
    </location>
</feature>
<dbReference type="PANTHER" id="PTHR23508:SF10">
    <property type="entry name" value="CARBOXYLIC ACID TRANSPORTER PROTEIN HOMOLOG"/>
    <property type="match status" value="1"/>
</dbReference>
<protein>
    <submittedName>
        <fullName evidence="7">MFS transporter</fullName>
    </submittedName>
</protein>
<dbReference type="PROSITE" id="PS00217">
    <property type="entry name" value="SUGAR_TRANSPORT_2"/>
    <property type="match status" value="1"/>
</dbReference>
<keyword evidence="3 5" id="KW-1133">Transmembrane helix</keyword>
<keyword evidence="4 5" id="KW-0472">Membrane</keyword>
<dbReference type="Proteomes" id="UP001174932">
    <property type="component" value="Unassembled WGS sequence"/>
</dbReference>
<evidence type="ECO:0000259" key="6">
    <source>
        <dbReference type="PROSITE" id="PS50850"/>
    </source>
</evidence>
<comment type="subcellular location">
    <subcellularLocation>
        <location evidence="1">Membrane</location>
        <topology evidence="1">Multi-pass membrane protein</topology>
    </subcellularLocation>
</comment>
<feature type="transmembrane region" description="Helical" evidence="5">
    <location>
        <begin position="73"/>
        <end position="93"/>
    </location>
</feature>
<feature type="transmembrane region" description="Helical" evidence="5">
    <location>
        <begin position="47"/>
        <end position="66"/>
    </location>
</feature>
<dbReference type="Gene3D" id="1.20.1250.20">
    <property type="entry name" value="MFS general substrate transporter like domains"/>
    <property type="match status" value="2"/>
</dbReference>
<dbReference type="RefSeq" id="WP_304379040.1">
    <property type="nucleotide sequence ID" value="NZ_JAUOZU010000030.1"/>
</dbReference>